<name>A0A392S4L2_9FABA</name>
<keyword evidence="3" id="KW-1185">Reference proteome</keyword>
<evidence type="ECO:0000313" key="3">
    <source>
        <dbReference type="Proteomes" id="UP000265520"/>
    </source>
</evidence>
<organism evidence="2 3">
    <name type="scientific">Trifolium medium</name>
    <dbReference type="NCBI Taxonomy" id="97028"/>
    <lineage>
        <taxon>Eukaryota</taxon>
        <taxon>Viridiplantae</taxon>
        <taxon>Streptophyta</taxon>
        <taxon>Embryophyta</taxon>
        <taxon>Tracheophyta</taxon>
        <taxon>Spermatophyta</taxon>
        <taxon>Magnoliopsida</taxon>
        <taxon>eudicotyledons</taxon>
        <taxon>Gunneridae</taxon>
        <taxon>Pentapetalae</taxon>
        <taxon>rosids</taxon>
        <taxon>fabids</taxon>
        <taxon>Fabales</taxon>
        <taxon>Fabaceae</taxon>
        <taxon>Papilionoideae</taxon>
        <taxon>50 kb inversion clade</taxon>
        <taxon>NPAAA clade</taxon>
        <taxon>Hologalegina</taxon>
        <taxon>IRL clade</taxon>
        <taxon>Trifolieae</taxon>
        <taxon>Trifolium</taxon>
    </lineage>
</organism>
<comment type="caution">
    <text evidence="2">The sequence shown here is derived from an EMBL/GenBank/DDBJ whole genome shotgun (WGS) entry which is preliminary data.</text>
</comment>
<sequence length="35" mass="4047">NIEQEHGARGKERTRTKESQEGLEAMAKEFMRIKG</sequence>
<proteinExistence type="predicted"/>
<accession>A0A392S4L2</accession>
<protein>
    <submittedName>
        <fullName evidence="2">Uncharacterized protein</fullName>
    </submittedName>
</protein>
<reference evidence="2 3" key="1">
    <citation type="journal article" date="2018" name="Front. Plant Sci.">
        <title>Red Clover (Trifolium pratense) and Zigzag Clover (T. medium) - A Picture of Genomic Similarities and Differences.</title>
        <authorList>
            <person name="Dluhosova J."/>
            <person name="Istvanek J."/>
            <person name="Nedelnik J."/>
            <person name="Repkova J."/>
        </authorList>
    </citation>
    <scope>NUCLEOTIDE SEQUENCE [LARGE SCALE GENOMIC DNA]</scope>
    <source>
        <strain evidence="3">cv. 10/8</strain>
        <tissue evidence="2">Leaf</tissue>
    </source>
</reference>
<feature type="non-terminal residue" evidence="2">
    <location>
        <position position="1"/>
    </location>
</feature>
<feature type="region of interest" description="Disordered" evidence="1">
    <location>
        <begin position="1"/>
        <end position="22"/>
    </location>
</feature>
<evidence type="ECO:0000256" key="1">
    <source>
        <dbReference type="SAM" id="MobiDB-lite"/>
    </source>
</evidence>
<evidence type="ECO:0000313" key="2">
    <source>
        <dbReference type="EMBL" id="MCI43599.1"/>
    </source>
</evidence>
<dbReference type="EMBL" id="LXQA010319733">
    <property type="protein sequence ID" value="MCI43599.1"/>
    <property type="molecule type" value="Genomic_DNA"/>
</dbReference>
<dbReference type="AlphaFoldDB" id="A0A392S4L2"/>
<dbReference type="Proteomes" id="UP000265520">
    <property type="component" value="Unassembled WGS sequence"/>
</dbReference>